<dbReference type="EMBL" id="SHTU01000033">
    <property type="protein sequence ID" value="TCF93788.1"/>
    <property type="molecule type" value="Genomic_DNA"/>
</dbReference>
<dbReference type="PANTHER" id="PTHR43685:SF2">
    <property type="entry name" value="GLYCOSYLTRANSFERASE 2-LIKE DOMAIN-CONTAINING PROTEIN"/>
    <property type="match status" value="1"/>
</dbReference>
<name>A0A0M0VK43_BIFLL</name>
<evidence type="ECO:0000313" key="5">
    <source>
        <dbReference type="EMBL" id="TCF93788.1"/>
    </source>
</evidence>
<evidence type="ECO:0000313" key="3">
    <source>
        <dbReference type="EMBL" id="TCD95401.1"/>
    </source>
</evidence>
<dbReference type="GO" id="GO:0016740">
    <property type="term" value="F:transferase activity"/>
    <property type="evidence" value="ECO:0007669"/>
    <property type="project" value="UniProtKB-KW"/>
</dbReference>
<accession>A0A0M0VK43</accession>
<dbReference type="AlphaFoldDB" id="A0A0M0VK43"/>
<dbReference type="RefSeq" id="WP_007057427.1">
    <property type="nucleotide sequence ID" value="NZ_BNGW01000006.1"/>
</dbReference>
<evidence type="ECO:0000313" key="9">
    <source>
        <dbReference type="Proteomes" id="UP000293475"/>
    </source>
</evidence>
<gene>
    <name evidence="2" type="ORF">MCC10004_1876</name>
    <name evidence="3" type="ORF">MCC10015_2032</name>
    <name evidence="4" type="ORF">MCC10119_1908</name>
    <name evidence="5" type="ORF">MCC10120_1956</name>
</gene>
<reference evidence="3" key="2">
    <citation type="submission" date="2019-02" db="EMBL/GenBank/DDBJ databases">
        <authorList>
            <person name="Odamaki T."/>
        </authorList>
    </citation>
    <scope>NUCLEOTIDE SEQUENCE</scope>
    <source>
        <strain evidence="2">MCC10004</strain>
        <strain evidence="3">MCC10015</strain>
        <strain evidence="4">MCC10119</strain>
        <strain evidence="5">MCC10120</strain>
    </source>
</reference>
<dbReference type="InterPro" id="IPR050834">
    <property type="entry name" value="Glycosyltransf_2"/>
</dbReference>
<evidence type="ECO:0000313" key="6">
    <source>
        <dbReference type="Proteomes" id="UP000291713"/>
    </source>
</evidence>
<evidence type="ECO:0000313" key="4">
    <source>
        <dbReference type="EMBL" id="TCF67985.1"/>
    </source>
</evidence>
<reference evidence="6 7" key="1">
    <citation type="journal article" date="2018" name="Sci. Rep.">
        <title>Genomic diversity and distribution of Bifidobacterium longum subsp. longum across the human lifespan.</title>
        <authorList>
            <person name="Odamaki T."/>
            <person name="Bottacini F."/>
            <person name="Kato K."/>
            <person name="Mitsuyama E."/>
            <person name="Yoshida K."/>
            <person name="Horigome A."/>
            <person name="Xiao J.Z."/>
            <person name="van Sinderen D."/>
        </authorList>
    </citation>
    <scope>NUCLEOTIDE SEQUENCE [LARGE SCALE GENOMIC DNA]</scope>
    <source>
        <strain evidence="2 9">MCC10004</strain>
        <strain evidence="3 8">MCC10015</strain>
        <strain evidence="4 7">MCC10119</strain>
        <strain evidence="5 6">MCC10120</strain>
    </source>
</reference>
<evidence type="ECO:0000313" key="8">
    <source>
        <dbReference type="Proteomes" id="UP000293441"/>
    </source>
</evidence>
<dbReference type="EMBL" id="SHPO01000029">
    <property type="protein sequence ID" value="TCD76715.1"/>
    <property type="molecule type" value="Genomic_DNA"/>
</dbReference>
<dbReference type="Proteomes" id="UP000292729">
    <property type="component" value="Unassembled WGS sequence"/>
</dbReference>
<dbReference type="EMBL" id="SHPX01000051">
    <property type="protein sequence ID" value="TCD95401.1"/>
    <property type="molecule type" value="Genomic_DNA"/>
</dbReference>
<comment type="caution">
    <text evidence="3">The sequence shown here is derived from an EMBL/GenBank/DDBJ whole genome shotgun (WGS) entry which is preliminary data.</text>
</comment>
<dbReference type="CDD" id="cd00761">
    <property type="entry name" value="Glyco_tranf_GTA_type"/>
    <property type="match status" value="1"/>
</dbReference>
<evidence type="ECO:0000259" key="1">
    <source>
        <dbReference type="Pfam" id="PF00535"/>
    </source>
</evidence>
<dbReference type="Gene3D" id="3.90.550.10">
    <property type="entry name" value="Spore Coat Polysaccharide Biosynthesis Protein SpsA, Chain A"/>
    <property type="match status" value="1"/>
</dbReference>
<keyword evidence="3" id="KW-0808">Transferase</keyword>
<feature type="domain" description="Glycosyltransferase 2-like" evidence="1">
    <location>
        <begin position="5"/>
        <end position="135"/>
    </location>
</feature>
<dbReference type="Proteomes" id="UP000293441">
    <property type="component" value="Unassembled WGS sequence"/>
</dbReference>
<organism evidence="3 8">
    <name type="scientific">Bifidobacterium longum subsp. longum</name>
    <dbReference type="NCBI Taxonomy" id="1679"/>
    <lineage>
        <taxon>Bacteria</taxon>
        <taxon>Bacillati</taxon>
        <taxon>Actinomycetota</taxon>
        <taxon>Actinomycetes</taxon>
        <taxon>Bifidobacteriales</taxon>
        <taxon>Bifidobacteriaceae</taxon>
        <taxon>Bifidobacterium</taxon>
    </lineage>
</organism>
<dbReference type="SUPFAM" id="SSF53448">
    <property type="entry name" value="Nucleotide-diphospho-sugar transferases"/>
    <property type="match status" value="1"/>
</dbReference>
<evidence type="ECO:0000313" key="2">
    <source>
        <dbReference type="EMBL" id="TCD76715.1"/>
    </source>
</evidence>
<dbReference type="InterPro" id="IPR029044">
    <property type="entry name" value="Nucleotide-diphossugar_trans"/>
</dbReference>
<protein>
    <submittedName>
        <fullName evidence="3">Glycosyltransferase</fullName>
    </submittedName>
</protein>
<dbReference type="Proteomes" id="UP000291713">
    <property type="component" value="Unassembled WGS sequence"/>
</dbReference>
<dbReference type="Pfam" id="PF00535">
    <property type="entry name" value="Glycos_transf_2"/>
    <property type="match status" value="1"/>
</dbReference>
<proteinExistence type="predicted"/>
<dbReference type="Proteomes" id="UP000293475">
    <property type="component" value="Unassembled WGS sequence"/>
</dbReference>
<dbReference type="PANTHER" id="PTHR43685">
    <property type="entry name" value="GLYCOSYLTRANSFERASE"/>
    <property type="match status" value="1"/>
</dbReference>
<dbReference type="EMBL" id="SHTI01000034">
    <property type="protein sequence ID" value="TCF67985.1"/>
    <property type="molecule type" value="Genomic_DNA"/>
</dbReference>
<evidence type="ECO:0000313" key="7">
    <source>
        <dbReference type="Proteomes" id="UP000292729"/>
    </source>
</evidence>
<sequence length="435" mass="49552">MPTVSFVVIAYNVERYIADCLQSLQNQTNPDFEVVVVDDASTDSTKSVIESAIQNDSRFSLIAKDKNEGAHLARRTGVSHATGKYVVFVDGDDRLQDTACEVLSSYASGRNFDILRFGRTVVPHGSANQDTALQEERSFNLHTEDMHGEDVLRSVFSEDFGTRNTWSLIDCMFDGEFVRSGFAATYDEPLGRMQDSYEFFVLASRAKTMRFFMEYRGLRYNLGAGVSGSGLETLQKFEHGHTGIHSSMNAVLRYAADSGDDNMTRCAQWYRHVVLGIVGREWVMRLTETDQIAGMRSLRRVWGDENTAYMLLDPLTARAQWFVDHDAVPSDADPYRRWLTLLNSLDLNGISDTVIQQRVNGFLALKGKLDKHEFEIKQAKIAEQQERYRQQLQLEEQRRVLKTGTPIRRVVDAVFPEGSERRNLLRRAAHRILHR</sequence>
<dbReference type="InterPro" id="IPR001173">
    <property type="entry name" value="Glyco_trans_2-like"/>
</dbReference>